<dbReference type="InterPro" id="IPR006204">
    <property type="entry name" value="GHMP_kinase_N_dom"/>
</dbReference>
<dbReference type="Proteomes" id="UP000250028">
    <property type="component" value="Unassembled WGS sequence"/>
</dbReference>
<dbReference type="Pfam" id="PF00288">
    <property type="entry name" value="GHMP_kinases_N"/>
    <property type="match status" value="1"/>
</dbReference>
<comment type="similarity">
    <text evidence="1 9">Belongs to the GHMP kinase family. IspE subfamily.</text>
</comment>
<evidence type="ECO:0000313" key="13">
    <source>
        <dbReference type="Proteomes" id="UP000250028"/>
    </source>
</evidence>
<dbReference type="PANTHER" id="PTHR43527">
    <property type="entry name" value="4-DIPHOSPHOCYTIDYL-2-C-METHYL-D-ERYTHRITOL KINASE, CHLOROPLASTIC"/>
    <property type="match status" value="1"/>
</dbReference>
<dbReference type="Pfam" id="PF08544">
    <property type="entry name" value="GHMP_kinases_C"/>
    <property type="match status" value="1"/>
</dbReference>
<keyword evidence="9" id="KW-0414">Isoprene biosynthesis</keyword>
<evidence type="ECO:0000313" key="12">
    <source>
        <dbReference type="EMBL" id="SSA35146.1"/>
    </source>
</evidence>
<dbReference type="HAMAP" id="MF_00061">
    <property type="entry name" value="IspE"/>
    <property type="match status" value="1"/>
</dbReference>
<dbReference type="GO" id="GO:0005524">
    <property type="term" value="F:ATP binding"/>
    <property type="evidence" value="ECO:0007669"/>
    <property type="project" value="UniProtKB-UniRule"/>
</dbReference>
<dbReference type="SUPFAM" id="SSF54211">
    <property type="entry name" value="Ribosomal protein S5 domain 2-like"/>
    <property type="match status" value="1"/>
</dbReference>
<feature type="binding site" evidence="9">
    <location>
        <begin position="98"/>
        <end position="108"/>
    </location>
    <ligand>
        <name>ATP</name>
        <dbReference type="ChEBI" id="CHEBI:30616"/>
    </ligand>
</feature>
<dbReference type="OrthoDB" id="3173073at2"/>
<dbReference type="InterPro" id="IPR036554">
    <property type="entry name" value="GHMP_kinase_C_sf"/>
</dbReference>
<evidence type="ECO:0000256" key="8">
    <source>
        <dbReference type="ARBA" id="ARBA00032554"/>
    </source>
</evidence>
<keyword evidence="13" id="KW-1185">Reference proteome</keyword>
<evidence type="ECO:0000256" key="9">
    <source>
        <dbReference type="HAMAP-Rule" id="MF_00061"/>
    </source>
</evidence>
<dbReference type="EC" id="2.7.1.148" evidence="2 9"/>
<feature type="domain" description="GHMP kinase N-terminal" evidence="10">
    <location>
        <begin position="70"/>
        <end position="148"/>
    </location>
</feature>
<keyword evidence="5 9" id="KW-0547">Nucleotide-binding</keyword>
<comment type="catalytic activity">
    <reaction evidence="9">
        <text>4-CDP-2-C-methyl-D-erythritol + ATP = 4-CDP-2-C-methyl-D-erythritol 2-phosphate + ADP + H(+)</text>
        <dbReference type="Rhea" id="RHEA:18437"/>
        <dbReference type="ChEBI" id="CHEBI:15378"/>
        <dbReference type="ChEBI" id="CHEBI:30616"/>
        <dbReference type="ChEBI" id="CHEBI:57823"/>
        <dbReference type="ChEBI" id="CHEBI:57919"/>
        <dbReference type="ChEBI" id="CHEBI:456216"/>
        <dbReference type="EC" id="2.7.1.148"/>
    </reaction>
</comment>
<dbReference type="PIRSF" id="PIRSF010376">
    <property type="entry name" value="IspE"/>
    <property type="match status" value="1"/>
</dbReference>
<dbReference type="RefSeq" id="WP_146202568.1">
    <property type="nucleotide sequence ID" value="NZ_QGDN01000001.1"/>
</dbReference>
<dbReference type="NCBIfam" id="NF002870">
    <property type="entry name" value="PRK03188.1"/>
    <property type="match status" value="1"/>
</dbReference>
<comment type="pathway">
    <text evidence="9">Isoprenoid biosynthesis; isopentenyl diphosphate biosynthesis via DXP pathway; isopentenyl diphosphate from 1-deoxy-D-xylulose 5-phosphate: step 3/6.</text>
</comment>
<organism evidence="12 13">
    <name type="scientific">Branchiibius hedensis</name>
    <dbReference type="NCBI Taxonomy" id="672460"/>
    <lineage>
        <taxon>Bacteria</taxon>
        <taxon>Bacillati</taxon>
        <taxon>Actinomycetota</taxon>
        <taxon>Actinomycetes</taxon>
        <taxon>Micrococcales</taxon>
        <taxon>Dermacoccaceae</taxon>
        <taxon>Branchiibius</taxon>
    </lineage>
</organism>
<evidence type="ECO:0000256" key="2">
    <source>
        <dbReference type="ARBA" id="ARBA00012052"/>
    </source>
</evidence>
<dbReference type="InterPro" id="IPR004424">
    <property type="entry name" value="IspE"/>
</dbReference>
<evidence type="ECO:0000256" key="6">
    <source>
        <dbReference type="ARBA" id="ARBA00022777"/>
    </source>
</evidence>
<dbReference type="GO" id="GO:0050515">
    <property type="term" value="F:4-(cytidine 5'-diphospho)-2-C-methyl-D-erythritol kinase activity"/>
    <property type="evidence" value="ECO:0007669"/>
    <property type="project" value="UniProtKB-UniRule"/>
</dbReference>
<evidence type="ECO:0000259" key="11">
    <source>
        <dbReference type="Pfam" id="PF08544"/>
    </source>
</evidence>
<dbReference type="UniPathway" id="UPA00056">
    <property type="reaction ID" value="UER00094"/>
</dbReference>
<dbReference type="Gene3D" id="3.30.70.890">
    <property type="entry name" value="GHMP kinase, C-terminal domain"/>
    <property type="match status" value="1"/>
</dbReference>
<evidence type="ECO:0000256" key="7">
    <source>
        <dbReference type="ARBA" id="ARBA00022840"/>
    </source>
</evidence>
<evidence type="ECO:0000259" key="10">
    <source>
        <dbReference type="Pfam" id="PF00288"/>
    </source>
</evidence>
<dbReference type="NCBIfam" id="TIGR00154">
    <property type="entry name" value="ispE"/>
    <property type="match status" value="1"/>
</dbReference>
<feature type="active site" evidence="9">
    <location>
        <position position="140"/>
    </location>
</feature>
<evidence type="ECO:0000256" key="5">
    <source>
        <dbReference type="ARBA" id="ARBA00022741"/>
    </source>
</evidence>
<evidence type="ECO:0000256" key="3">
    <source>
        <dbReference type="ARBA" id="ARBA00017473"/>
    </source>
</evidence>
<evidence type="ECO:0000256" key="4">
    <source>
        <dbReference type="ARBA" id="ARBA00022679"/>
    </source>
</evidence>
<gene>
    <name evidence="9" type="primary">ispE</name>
    <name evidence="12" type="ORF">SAMN04489750_2491</name>
</gene>
<dbReference type="PANTHER" id="PTHR43527:SF2">
    <property type="entry name" value="4-DIPHOSPHOCYTIDYL-2-C-METHYL-D-ERYTHRITOL KINASE, CHLOROPLASTIC"/>
    <property type="match status" value="1"/>
</dbReference>
<dbReference type="GO" id="GO:0016114">
    <property type="term" value="P:terpenoid biosynthetic process"/>
    <property type="evidence" value="ECO:0007669"/>
    <property type="project" value="UniProtKB-UniRule"/>
</dbReference>
<evidence type="ECO:0000256" key="1">
    <source>
        <dbReference type="ARBA" id="ARBA00009684"/>
    </source>
</evidence>
<feature type="domain" description="GHMP kinase C-terminal" evidence="11">
    <location>
        <begin position="207"/>
        <end position="280"/>
    </location>
</feature>
<dbReference type="InterPro" id="IPR013750">
    <property type="entry name" value="GHMP_kinase_C_dom"/>
</dbReference>
<dbReference type="Gene3D" id="3.30.230.10">
    <property type="match status" value="1"/>
</dbReference>
<dbReference type="AlphaFoldDB" id="A0A2Y8ZUF9"/>
<keyword evidence="4 9" id="KW-0808">Transferase</keyword>
<name>A0A2Y8ZUF9_9MICO</name>
<sequence length="305" mass="30983">MEPATVSARAPGKINLDLRVGPRGDGGFHELVTVFHAVNLWEYVELELAAGLTCRVDGRQAAAVPTDSSNLAVRAIEELRALTGLVEGVAITIHKGVPVAGGMAGGSADAAAALLAADQLFSLGLPLTELERVAARLGSDVAFCLTGGTALGTGRGELLAPVLATGALEWVLVTHPEGLSAGSVYAECDRLRGERTVPAPQVDPLLLGALRQGDPAQIGPLLHNDLQPAAFSLLPALRETVDIGLSEGAVGGLVSGSGPTCVFLAEDADDADDLANVLAQRGFPGEVLRATGPAHAGVLGVADVL</sequence>
<comment type="function">
    <text evidence="9">Catalyzes the phosphorylation of the position 2 hydroxy group of 4-diphosphocytidyl-2C-methyl-D-erythritol.</text>
</comment>
<dbReference type="GO" id="GO:0019288">
    <property type="term" value="P:isopentenyl diphosphate biosynthetic process, methylerythritol 4-phosphate pathway"/>
    <property type="evidence" value="ECO:0007669"/>
    <property type="project" value="UniProtKB-UniRule"/>
</dbReference>
<dbReference type="SUPFAM" id="SSF55060">
    <property type="entry name" value="GHMP Kinase, C-terminal domain"/>
    <property type="match status" value="1"/>
</dbReference>
<protein>
    <recommendedName>
        <fullName evidence="3 9">4-diphosphocytidyl-2-C-methyl-D-erythritol kinase</fullName>
        <shortName evidence="9">CMK</shortName>
        <ecNumber evidence="2 9">2.7.1.148</ecNumber>
    </recommendedName>
    <alternativeName>
        <fullName evidence="8 9">4-(cytidine-5'-diphospho)-2-C-methyl-D-erythritol kinase</fullName>
    </alternativeName>
</protein>
<keyword evidence="6 9" id="KW-0418">Kinase</keyword>
<proteinExistence type="inferred from homology"/>
<reference evidence="13" key="1">
    <citation type="submission" date="2016-10" db="EMBL/GenBank/DDBJ databases">
        <authorList>
            <person name="Varghese N."/>
            <person name="Submissions S."/>
        </authorList>
    </citation>
    <scope>NUCLEOTIDE SEQUENCE [LARGE SCALE GENOMIC DNA]</scope>
    <source>
        <strain evidence="13">DSM 22951</strain>
    </source>
</reference>
<feature type="active site" evidence="9">
    <location>
        <position position="13"/>
    </location>
</feature>
<dbReference type="InterPro" id="IPR014721">
    <property type="entry name" value="Ribsml_uS5_D2-typ_fold_subgr"/>
</dbReference>
<keyword evidence="7 9" id="KW-0067">ATP-binding</keyword>
<accession>A0A2Y8ZUF9</accession>
<dbReference type="EMBL" id="UESZ01000001">
    <property type="protein sequence ID" value="SSA35146.1"/>
    <property type="molecule type" value="Genomic_DNA"/>
</dbReference>
<dbReference type="InterPro" id="IPR020568">
    <property type="entry name" value="Ribosomal_Su5_D2-typ_SF"/>
</dbReference>